<keyword evidence="1" id="KW-1133">Transmembrane helix</keyword>
<comment type="caution">
    <text evidence="2">The sequence shown here is derived from an EMBL/GenBank/DDBJ whole genome shotgun (WGS) entry which is preliminary data.</text>
</comment>
<feature type="transmembrane region" description="Helical" evidence="1">
    <location>
        <begin position="105"/>
        <end position="126"/>
    </location>
</feature>
<organism evidence="2 3">
    <name type="scientific">Saccharicrinis fermentans DSM 9555 = JCM 21142</name>
    <dbReference type="NCBI Taxonomy" id="869213"/>
    <lineage>
        <taxon>Bacteria</taxon>
        <taxon>Pseudomonadati</taxon>
        <taxon>Bacteroidota</taxon>
        <taxon>Bacteroidia</taxon>
        <taxon>Marinilabiliales</taxon>
        <taxon>Marinilabiliaceae</taxon>
        <taxon>Saccharicrinis</taxon>
    </lineage>
</organism>
<keyword evidence="1" id="KW-0472">Membrane</keyword>
<name>W7Y0W6_9BACT</name>
<feature type="transmembrane region" description="Helical" evidence="1">
    <location>
        <begin position="133"/>
        <end position="157"/>
    </location>
</feature>
<keyword evidence="3" id="KW-1185">Reference proteome</keyword>
<evidence type="ECO:0000256" key="1">
    <source>
        <dbReference type="SAM" id="Phobius"/>
    </source>
</evidence>
<dbReference type="Proteomes" id="UP000019402">
    <property type="component" value="Unassembled WGS sequence"/>
</dbReference>
<accession>W7Y0W6</accession>
<reference evidence="2 3" key="1">
    <citation type="journal article" date="2014" name="Genome Announc.">
        <title>Draft Genome Sequence of Cytophaga fermentans JCM 21142T, a Facultative Anaerobe Isolated from Marine Mud.</title>
        <authorList>
            <person name="Starns D."/>
            <person name="Oshima K."/>
            <person name="Suda W."/>
            <person name="Iino T."/>
            <person name="Yuki M."/>
            <person name="Inoue J."/>
            <person name="Kitamura K."/>
            <person name="Iida T."/>
            <person name="Darby A."/>
            <person name="Hattori M."/>
            <person name="Ohkuma M."/>
        </authorList>
    </citation>
    <scope>NUCLEOTIDE SEQUENCE [LARGE SCALE GENOMIC DNA]</scope>
    <source>
        <strain evidence="2 3">JCM 21142</strain>
    </source>
</reference>
<gene>
    <name evidence="2" type="ORF">JCM21142_83274</name>
</gene>
<evidence type="ECO:0000313" key="2">
    <source>
        <dbReference type="EMBL" id="GAF04565.1"/>
    </source>
</evidence>
<proteinExistence type="predicted"/>
<keyword evidence="1" id="KW-0812">Transmembrane</keyword>
<evidence type="ECO:0000313" key="3">
    <source>
        <dbReference type="Proteomes" id="UP000019402"/>
    </source>
</evidence>
<protein>
    <submittedName>
        <fullName evidence="2">Uncharacterized protein</fullName>
    </submittedName>
</protein>
<dbReference type="EMBL" id="BAMD01000049">
    <property type="protein sequence ID" value="GAF04565.1"/>
    <property type="molecule type" value="Genomic_DNA"/>
</dbReference>
<dbReference type="AlphaFoldDB" id="W7Y0W6"/>
<sequence length="164" mass="18279">MRKINLTLFIYLVLNLLGVSSVSFGQTTEELQAYSKAQGDFYQDAFEKGFPSLKGAGGSNPSIADSYCSETGQVDITPDNLPANAAIVTWQIRTVVGGAEYHPDWGMLLVVVALLSCNFILIEWNLSISEKEYILIIISMILDILRLWLDLIILLFIKHLHCLI</sequence>